<dbReference type="Proteomes" id="UP000177091">
    <property type="component" value="Unassembled WGS sequence"/>
</dbReference>
<protein>
    <recommendedName>
        <fullName evidence="9">Type II secretion system protein GspG C-terminal domain-containing protein</fullName>
    </recommendedName>
</protein>
<evidence type="ECO:0000313" key="7">
    <source>
        <dbReference type="EMBL" id="OGM03935.1"/>
    </source>
</evidence>
<sequence length="151" mass="16256">MLKYRFGFTLLELLVVISIIGILAGLTMVSFTGAQKQARDTQRQSDLKQYQNLLESFASTRSGLYPSRITAAVTLDSLCGTLGASGCPLDPSNPTYNYYYISNGSGSPSNNATQFVIWAYQENSSQYFIVCSIGKTGTAAAAPINDSCPLP</sequence>
<comment type="caution">
    <text evidence="7">The sequence shown here is derived from an EMBL/GenBank/DDBJ whole genome shotgun (WGS) entry which is preliminary data.</text>
</comment>
<evidence type="ECO:0000256" key="6">
    <source>
        <dbReference type="SAM" id="Phobius"/>
    </source>
</evidence>
<dbReference type="InterPro" id="IPR045584">
    <property type="entry name" value="Pilin-like"/>
</dbReference>
<dbReference type="InterPro" id="IPR012902">
    <property type="entry name" value="N_methyl_site"/>
</dbReference>
<keyword evidence="3 6" id="KW-0812">Transmembrane</keyword>
<name>A0A1F7WPF4_9BACT</name>
<dbReference type="EMBL" id="MGFK01000026">
    <property type="protein sequence ID" value="OGM03935.1"/>
    <property type="molecule type" value="Genomic_DNA"/>
</dbReference>
<keyword evidence="5 6" id="KW-0472">Membrane</keyword>
<dbReference type="Pfam" id="PF07963">
    <property type="entry name" value="N_methyl"/>
    <property type="match status" value="1"/>
</dbReference>
<dbReference type="AlphaFoldDB" id="A0A1F7WPF4"/>
<reference evidence="7 8" key="1">
    <citation type="journal article" date="2016" name="Nat. Commun.">
        <title>Thousands of microbial genomes shed light on interconnected biogeochemical processes in an aquifer system.</title>
        <authorList>
            <person name="Anantharaman K."/>
            <person name="Brown C.T."/>
            <person name="Hug L.A."/>
            <person name="Sharon I."/>
            <person name="Castelle C.J."/>
            <person name="Probst A.J."/>
            <person name="Thomas B.C."/>
            <person name="Singh A."/>
            <person name="Wilkins M.J."/>
            <person name="Karaoz U."/>
            <person name="Brodie E.L."/>
            <person name="Williams K.H."/>
            <person name="Hubbard S.S."/>
            <person name="Banfield J.F."/>
        </authorList>
    </citation>
    <scope>NUCLEOTIDE SEQUENCE [LARGE SCALE GENOMIC DNA]</scope>
</reference>
<gene>
    <name evidence="7" type="ORF">A2112_00675</name>
</gene>
<evidence type="ECO:0000256" key="4">
    <source>
        <dbReference type="ARBA" id="ARBA00022989"/>
    </source>
</evidence>
<feature type="transmembrane region" description="Helical" evidence="6">
    <location>
        <begin position="6"/>
        <end position="29"/>
    </location>
</feature>
<organism evidence="7 8">
    <name type="scientific">Candidatus Woesebacteria bacterium GWA1_42_12</name>
    <dbReference type="NCBI Taxonomy" id="1802472"/>
    <lineage>
        <taxon>Bacteria</taxon>
        <taxon>Candidatus Woeseibacteriota</taxon>
    </lineage>
</organism>
<dbReference type="PANTHER" id="PTHR30093:SF44">
    <property type="entry name" value="TYPE II SECRETION SYSTEM CORE PROTEIN G"/>
    <property type="match status" value="1"/>
</dbReference>
<accession>A0A1F7WPF4</accession>
<evidence type="ECO:0000256" key="3">
    <source>
        <dbReference type="ARBA" id="ARBA00022692"/>
    </source>
</evidence>
<dbReference type="GO" id="GO:0016020">
    <property type="term" value="C:membrane"/>
    <property type="evidence" value="ECO:0007669"/>
    <property type="project" value="UniProtKB-SubCell"/>
</dbReference>
<proteinExistence type="predicted"/>
<keyword evidence="2" id="KW-0488">Methylation</keyword>
<dbReference type="Gene3D" id="3.30.700.10">
    <property type="entry name" value="Glycoprotein, Type 4 Pilin"/>
    <property type="match status" value="1"/>
</dbReference>
<dbReference type="NCBIfam" id="TIGR02532">
    <property type="entry name" value="IV_pilin_GFxxxE"/>
    <property type="match status" value="1"/>
</dbReference>
<evidence type="ECO:0008006" key="9">
    <source>
        <dbReference type="Google" id="ProtNLM"/>
    </source>
</evidence>
<evidence type="ECO:0000256" key="5">
    <source>
        <dbReference type="ARBA" id="ARBA00023136"/>
    </source>
</evidence>
<evidence type="ECO:0000313" key="8">
    <source>
        <dbReference type="Proteomes" id="UP000177091"/>
    </source>
</evidence>
<comment type="subcellular location">
    <subcellularLocation>
        <location evidence="1">Membrane</location>
        <topology evidence="1">Single-pass membrane protein</topology>
    </subcellularLocation>
</comment>
<keyword evidence="4 6" id="KW-1133">Transmembrane helix</keyword>
<dbReference type="SUPFAM" id="SSF54523">
    <property type="entry name" value="Pili subunits"/>
    <property type="match status" value="1"/>
</dbReference>
<dbReference type="PANTHER" id="PTHR30093">
    <property type="entry name" value="GENERAL SECRETION PATHWAY PROTEIN G"/>
    <property type="match status" value="1"/>
</dbReference>
<evidence type="ECO:0000256" key="2">
    <source>
        <dbReference type="ARBA" id="ARBA00022481"/>
    </source>
</evidence>
<evidence type="ECO:0000256" key="1">
    <source>
        <dbReference type="ARBA" id="ARBA00004167"/>
    </source>
</evidence>